<evidence type="ECO:0000313" key="2">
    <source>
        <dbReference type="Proteomes" id="UP001501079"/>
    </source>
</evidence>
<reference evidence="2" key="1">
    <citation type="journal article" date="2019" name="Int. J. Syst. Evol. Microbiol.">
        <title>The Global Catalogue of Microorganisms (GCM) 10K type strain sequencing project: providing services to taxonomists for standard genome sequencing and annotation.</title>
        <authorList>
            <consortium name="The Broad Institute Genomics Platform"/>
            <consortium name="The Broad Institute Genome Sequencing Center for Infectious Disease"/>
            <person name="Wu L."/>
            <person name="Ma J."/>
        </authorList>
    </citation>
    <scope>NUCLEOTIDE SEQUENCE [LARGE SCALE GENOMIC DNA]</scope>
    <source>
        <strain evidence="2">JCM 17591</strain>
    </source>
</reference>
<keyword evidence="2" id="KW-1185">Reference proteome</keyword>
<evidence type="ECO:0000313" key="1">
    <source>
        <dbReference type="EMBL" id="GAA4175468.1"/>
    </source>
</evidence>
<protein>
    <recommendedName>
        <fullName evidence="3">Antitoxin HicB</fullName>
    </recommendedName>
</protein>
<proteinExistence type="predicted"/>
<name>A0ABP8A1A5_9MICO</name>
<dbReference type="EMBL" id="BAABBW010000003">
    <property type="protein sequence ID" value="GAA4175468.1"/>
    <property type="molecule type" value="Genomic_DNA"/>
</dbReference>
<accession>A0ABP8A1A5</accession>
<gene>
    <name evidence="1" type="ORF">GCM10022287_21080</name>
</gene>
<dbReference type="Proteomes" id="UP001501079">
    <property type="component" value="Unassembled WGS sequence"/>
</dbReference>
<evidence type="ECO:0008006" key="3">
    <source>
        <dbReference type="Google" id="ProtNLM"/>
    </source>
</evidence>
<comment type="caution">
    <text evidence="1">The sequence shown here is derived from an EMBL/GenBank/DDBJ whole genome shotgun (WGS) entry which is preliminary data.</text>
</comment>
<organism evidence="1 2">
    <name type="scientific">Gryllotalpicola koreensis</name>
    <dbReference type="NCBI Taxonomy" id="993086"/>
    <lineage>
        <taxon>Bacteria</taxon>
        <taxon>Bacillati</taxon>
        <taxon>Actinomycetota</taxon>
        <taxon>Actinomycetes</taxon>
        <taxon>Micrococcales</taxon>
        <taxon>Microbacteriaceae</taxon>
        <taxon>Gryllotalpicola</taxon>
    </lineage>
</organism>
<sequence>MRQDMSESSKRRVDAVATREGGWWEIELPEISTRTAARKLGDVQRMAEEAAAVWLDVEPEMLDVQVSLRMPAGVAADWERARQKAERARADEAEAAALSRAVVRALRASGYTYAEAARMLGMSTQRVHQLATAKAS</sequence>